<evidence type="ECO:0000313" key="1">
    <source>
        <dbReference type="EMBL" id="MFD1782088.1"/>
    </source>
</evidence>
<protein>
    <recommendedName>
        <fullName evidence="3">DUF4136 domain-containing protein</fullName>
    </recommendedName>
</protein>
<keyword evidence="2" id="KW-1185">Reference proteome</keyword>
<proteinExistence type="predicted"/>
<dbReference type="EMBL" id="JBHUEY010000001">
    <property type="protein sequence ID" value="MFD1782088.1"/>
    <property type="molecule type" value="Genomic_DNA"/>
</dbReference>
<accession>A0ABW4MWE3</accession>
<evidence type="ECO:0008006" key="3">
    <source>
        <dbReference type="Google" id="ProtNLM"/>
    </source>
</evidence>
<comment type="caution">
    <text evidence="1">The sequence shown here is derived from an EMBL/GenBank/DDBJ whole genome shotgun (WGS) entry which is preliminary data.</text>
</comment>
<dbReference type="Proteomes" id="UP001597237">
    <property type="component" value="Unassembled WGS sequence"/>
</dbReference>
<organism evidence="1 2">
    <name type="scientific">Phenylobacterium terrae</name>
    <dbReference type="NCBI Taxonomy" id="2665495"/>
    <lineage>
        <taxon>Bacteria</taxon>
        <taxon>Pseudomonadati</taxon>
        <taxon>Pseudomonadota</taxon>
        <taxon>Alphaproteobacteria</taxon>
        <taxon>Caulobacterales</taxon>
        <taxon>Caulobacteraceae</taxon>
        <taxon>Phenylobacterium</taxon>
    </lineage>
</organism>
<dbReference type="RefSeq" id="WP_377281083.1">
    <property type="nucleotide sequence ID" value="NZ_JBHRSI010000003.1"/>
</dbReference>
<gene>
    <name evidence="1" type="ORF">ACFSC0_01685</name>
</gene>
<evidence type="ECO:0000313" key="2">
    <source>
        <dbReference type="Proteomes" id="UP001597237"/>
    </source>
</evidence>
<name>A0ABW4MWE3_9CAUL</name>
<reference evidence="2" key="1">
    <citation type="journal article" date="2019" name="Int. J. Syst. Evol. Microbiol.">
        <title>The Global Catalogue of Microorganisms (GCM) 10K type strain sequencing project: providing services to taxonomists for standard genome sequencing and annotation.</title>
        <authorList>
            <consortium name="The Broad Institute Genomics Platform"/>
            <consortium name="The Broad Institute Genome Sequencing Center for Infectious Disease"/>
            <person name="Wu L."/>
            <person name="Ma J."/>
        </authorList>
    </citation>
    <scope>NUCLEOTIDE SEQUENCE [LARGE SCALE GENOMIC DNA]</scope>
    <source>
        <strain evidence="2">DFY28</strain>
    </source>
</reference>
<sequence>MFAAVLVGLSACASHAPVPLTVAGRADGADAALGRKHAVLPADGDTEGAPFPEVALHVTRALKGAGFVTVDDPKSADVLIFVSYGEADDEEDENHLALAAYDASRYAKDSKARQTWMVQVTSPAASGKLRKTLPAMVRAAQPQLGKTTPASVFSLLSRKDSGVRYIETGEAAH</sequence>